<keyword evidence="4 8" id="KW-1133">Transmembrane helix</keyword>
<gene>
    <name evidence="8" type="primary">mntP</name>
    <name evidence="9" type="ORF">FL622_09460</name>
</gene>
<keyword evidence="2 8" id="KW-1003">Cell membrane</keyword>
<comment type="similarity">
    <text evidence="8">Belongs to the MntP (TC 9.B.29) family.</text>
</comment>
<evidence type="ECO:0000256" key="7">
    <source>
        <dbReference type="ARBA" id="ARBA00023211"/>
    </source>
</evidence>
<dbReference type="SUPFAM" id="SSF103473">
    <property type="entry name" value="MFS general substrate transporter"/>
    <property type="match status" value="1"/>
</dbReference>
<keyword evidence="1 8" id="KW-0813">Transport</keyword>
<dbReference type="AlphaFoldDB" id="A0A550JD22"/>
<evidence type="ECO:0000256" key="5">
    <source>
        <dbReference type="ARBA" id="ARBA00023065"/>
    </source>
</evidence>
<dbReference type="EMBL" id="VJVV01000006">
    <property type="protein sequence ID" value="TRO81126.1"/>
    <property type="molecule type" value="Genomic_DNA"/>
</dbReference>
<feature type="transmembrane region" description="Helical" evidence="8">
    <location>
        <begin position="68"/>
        <end position="85"/>
    </location>
</feature>
<evidence type="ECO:0000256" key="8">
    <source>
        <dbReference type="HAMAP-Rule" id="MF_01521"/>
    </source>
</evidence>
<comment type="caution">
    <text evidence="9">The sequence shown here is derived from an EMBL/GenBank/DDBJ whole genome shotgun (WGS) entry which is preliminary data.</text>
</comment>
<reference evidence="9 10" key="1">
    <citation type="submission" date="2019-07" db="EMBL/GenBank/DDBJ databases">
        <title>Insights of Desulfuromonas acetexigens electromicrobiology.</title>
        <authorList>
            <person name="Katuri K."/>
            <person name="Sapireddy V."/>
            <person name="Shaw D.R."/>
            <person name="Saikaly P."/>
        </authorList>
    </citation>
    <scope>NUCLEOTIDE SEQUENCE [LARGE SCALE GENOMIC DNA]</scope>
    <source>
        <strain evidence="9 10">2873</strain>
    </source>
</reference>
<sequence length="188" mass="20057">MTLTTIFGIALALAMDAFAVSLAAGVTLERITGRHLFRFGFHFGLFQGMMPVIGWLAGISVQRWIADYDHWIAFGLLAFVGIKMIREAFEKEDEEAEASDPTRGLTLVMLSVATSIDALAVGLSLGMLGVDVWLPAAVIGLVCGALTVAGMLLGGRIGRMWGKRVEVLGGLVLCAIGLKILLEHTLGQ</sequence>
<evidence type="ECO:0000256" key="2">
    <source>
        <dbReference type="ARBA" id="ARBA00022475"/>
    </source>
</evidence>
<feature type="transmembrane region" description="Helical" evidence="8">
    <location>
        <begin position="132"/>
        <end position="153"/>
    </location>
</feature>
<dbReference type="Pfam" id="PF02659">
    <property type="entry name" value="Mntp"/>
    <property type="match status" value="1"/>
</dbReference>
<comment type="function">
    <text evidence="8">Probably functions as a manganese efflux pump.</text>
</comment>
<evidence type="ECO:0000256" key="4">
    <source>
        <dbReference type="ARBA" id="ARBA00022989"/>
    </source>
</evidence>
<evidence type="ECO:0000256" key="6">
    <source>
        <dbReference type="ARBA" id="ARBA00023136"/>
    </source>
</evidence>
<keyword evidence="5 8" id="KW-0406">Ion transport</keyword>
<evidence type="ECO:0000256" key="1">
    <source>
        <dbReference type="ARBA" id="ARBA00022448"/>
    </source>
</evidence>
<dbReference type="HAMAP" id="MF_01521">
    <property type="entry name" value="MntP_pump"/>
    <property type="match status" value="1"/>
</dbReference>
<dbReference type="InterPro" id="IPR003810">
    <property type="entry name" value="Mntp/YtaF"/>
</dbReference>
<keyword evidence="6 8" id="KW-0472">Membrane</keyword>
<dbReference type="InterPro" id="IPR036259">
    <property type="entry name" value="MFS_trans_sf"/>
</dbReference>
<dbReference type="OrthoDB" id="9811590at2"/>
<dbReference type="PANTHER" id="PTHR35529">
    <property type="entry name" value="MANGANESE EFFLUX PUMP MNTP-RELATED"/>
    <property type="match status" value="1"/>
</dbReference>
<dbReference type="Proteomes" id="UP000317155">
    <property type="component" value="Unassembled WGS sequence"/>
</dbReference>
<keyword evidence="10" id="KW-1185">Reference proteome</keyword>
<evidence type="ECO:0000313" key="9">
    <source>
        <dbReference type="EMBL" id="TRO81126.1"/>
    </source>
</evidence>
<accession>A0A550JD22</accession>
<feature type="transmembrane region" description="Helical" evidence="8">
    <location>
        <begin position="40"/>
        <end position="62"/>
    </location>
</feature>
<dbReference type="GO" id="GO:0005384">
    <property type="term" value="F:manganese ion transmembrane transporter activity"/>
    <property type="evidence" value="ECO:0007669"/>
    <property type="project" value="UniProtKB-UniRule"/>
</dbReference>
<name>A0A550JD22_9BACT</name>
<keyword evidence="7 8" id="KW-0464">Manganese</keyword>
<dbReference type="RefSeq" id="WP_092057853.1">
    <property type="nucleotide sequence ID" value="NZ_FOJJ01000038.1"/>
</dbReference>
<feature type="transmembrane region" description="Helical" evidence="8">
    <location>
        <begin position="105"/>
        <end position="126"/>
    </location>
</feature>
<feature type="transmembrane region" description="Helical" evidence="8">
    <location>
        <begin position="6"/>
        <end position="28"/>
    </location>
</feature>
<dbReference type="GO" id="GO:0005886">
    <property type="term" value="C:plasma membrane"/>
    <property type="evidence" value="ECO:0007669"/>
    <property type="project" value="UniProtKB-SubCell"/>
</dbReference>
<evidence type="ECO:0000313" key="10">
    <source>
        <dbReference type="Proteomes" id="UP000317155"/>
    </source>
</evidence>
<feature type="transmembrane region" description="Helical" evidence="8">
    <location>
        <begin position="165"/>
        <end position="182"/>
    </location>
</feature>
<protein>
    <recommendedName>
        <fullName evidence="8">Putative manganese efflux pump MntP</fullName>
    </recommendedName>
</protein>
<dbReference type="PANTHER" id="PTHR35529:SF1">
    <property type="entry name" value="MANGANESE EFFLUX PUMP MNTP-RELATED"/>
    <property type="match status" value="1"/>
</dbReference>
<evidence type="ECO:0000256" key="3">
    <source>
        <dbReference type="ARBA" id="ARBA00022692"/>
    </source>
</evidence>
<keyword evidence="3 8" id="KW-0812">Transmembrane</keyword>
<comment type="subcellular location">
    <subcellularLocation>
        <location evidence="8">Cell membrane</location>
        <topology evidence="8">Multi-pass membrane protein</topology>
    </subcellularLocation>
</comment>
<organism evidence="9 10">
    <name type="scientific">Trichloromonas acetexigens</name>
    <dbReference type="NCBI Taxonomy" id="38815"/>
    <lineage>
        <taxon>Bacteria</taxon>
        <taxon>Pseudomonadati</taxon>
        <taxon>Thermodesulfobacteriota</taxon>
        <taxon>Desulfuromonadia</taxon>
        <taxon>Desulfuromonadales</taxon>
        <taxon>Trichloromonadaceae</taxon>
        <taxon>Trichloromonas</taxon>
    </lineage>
</organism>
<proteinExistence type="inferred from homology"/>
<dbReference type="InterPro" id="IPR022929">
    <property type="entry name" value="Put_MntP"/>
</dbReference>